<comment type="caution">
    <text evidence="2">The sequence shown here is derived from an EMBL/GenBank/DDBJ whole genome shotgun (WGS) entry which is preliminary data.</text>
</comment>
<evidence type="ECO:0000313" key="3">
    <source>
        <dbReference type="Proteomes" id="UP000594638"/>
    </source>
</evidence>
<keyword evidence="3" id="KW-1185">Reference proteome</keyword>
<dbReference type="EMBL" id="CACTIH010007455">
    <property type="protein sequence ID" value="CAA3013884.1"/>
    <property type="molecule type" value="Genomic_DNA"/>
</dbReference>
<name>A0A8S0U507_OLEEU</name>
<feature type="region of interest" description="Disordered" evidence="1">
    <location>
        <begin position="60"/>
        <end position="83"/>
    </location>
</feature>
<evidence type="ECO:0000256" key="1">
    <source>
        <dbReference type="SAM" id="MobiDB-lite"/>
    </source>
</evidence>
<protein>
    <submittedName>
        <fullName evidence="2">Uncharacterized protein</fullName>
    </submittedName>
</protein>
<accession>A0A8S0U507</accession>
<proteinExistence type="predicted"/>
<gene>
    <name evidence="2" type="ORF">OLEA9_A035237</name>
</gene>
<evidence type="ECO:0000313" key="2">
    <source>
        <dbReference type="EMBL" id="CAA3013884.1"/>
    </source>
</evidence>
<dbReference type="Proteomes" id="UP000594638">
    <property type="component" value="Unassembled WGS sequence"/>
</dbReference>
<sequence>MGLTKPRLESFWIGPPGHVSSHHQEIAGKMAEDRTKGEENLIKRDRMRQECRPIKCTMEEGEPSKNKLSLDPISTENQDTEETTEVLLERMRIRTHQRNKRLLLLTLK</sequence>
<organism evidence="2 3">
    <name type="scientific">Olea europaea subsp. europaea</name>
    <dbReference type="NCBI Taxonomy" id="158383"/>
    <lineage>
        <taxon>Eukaryota</taxon>
        <taxon>Viridiplantae</taxon>
        <taxon>Streptophyta</taxon>
        <taxon>Embryophyta</taxon>
        <taxon>Tracheophyta</taxon>
        <taxon>Spermatophyta</taxon>
        <taxon>Magnoliopsida</taxon>
        <taxon>eudicotyledons</taxon>
        <taxon>Gunneridae</taxon>
        <taxon>Pentapetalae</taxon>
        <taxon>asterids</taxon>
        <taxon>lamiids</taxon>
        <taxon>Lamiales</taxon>
        <taxon>Oleaceae</taxon>
        <taxon>Oleeae</taxon>
        <taxon>Olea</taxon>
    </lineage>
</organism>
<reference evidence="2 3" key="1">
    <citation type="submission" date="2019-12" db="EMBL/GenBank/DDBJ databases">
        <authorList>
            <person name="Alioto T."/>
            <person name="Alioto T."/>
            <person name="Gomez Garrido J."/>
        </authorList>
    </citation>
    <scope>NUCLEOTIDE SEQUENCE [LARGE SCALE GENOMIC DNA]</scope>
</reference>
<feature type="region of interest" description="Disordered" evidence="1">
    <location>
        <begin position="1"/>
        <end position="21"/>
    </location>
</feature>
<dbReference type="Gramene" id="OE9A035237T1">
    <property type="protein sequence ID" value="OE9A035237C1"/>
    <property type="gene ID" value="OE9A035237"/>
</dbReference>
<dbReference type="AlphaFoldDB" id="A0A8S0U507"/>